<evidence type="ECO:0000256" key="1">
    <source>
        <dbReference type="SAM" id="Phobius"/>
    </source>
</evidence>
<keyword evidence="1" id="KW-0472">Membrane</keyword>
<evidence type="ECO:0008006" key="4">
    <source>
        <dbReference type="Google" id="ProtNLM"/>
    </source>
</evidence>
<name>A0AAJ0ID44_9PEZI</name>
<gene>
    <name evidence="2" type="ORF">B0T23DRAFT_84362</name>
</gene>
<keyword evidence="1" id="KW-0812">Transmembrane</keyword>
<protein>
    <recommendedName>
        <fullName evidence="4">Transmembrane protein</fullName>
    </recommendedName>
</protein>
<sequence>MVYSVQQVPSPASQWFLDFHCPGSCPQRNTTNLNVGSNTPIEPQHLVSNIRSRTRYMLTHSDLQLLVSTIDFLFCSFFFFFFFSGRRGWIDLVSARLVKSVTRLSTVPTYLVCLCYPSTTVVSLIVNHPSIHPSIHPSVG</sequence>
<keyword evidence="3" id="KW-1185">Reference proteome</keyword>
<feature type="transmembrane region" description="Helical" evidence="1">
    <location>
        <begin position="63"/>
        <end position="83"/>
    </location>
</feature>
<proteinExistence type="predicted"/>
<reference evidence="2 3" key="1">
    <citation type="journal article" date="2023" name="Mol. Phylogenet. Evol.">
        <title>Genome-scale phylogeny and comparative genomics of the fungal order Sordariales.</title>
        <authorList>
            <person name="Hensen N."/>
            <person name="Bonometti L."/>
            <person name="Westerberg I."/>
            <person name="Brannstrom I.O."/>
            <person name="Guillou S."/>
            <person name="Cros-Aarteil S."/>
            <person name="Calhoun S."/>
            <person name="Haridas S."/>
            <person name="Kuo A."/>
            <person name="Mondo S."/>
            <person name="Pangilinan J."/>
            <person name="Riley R."/>
            <person name="LaButti K."/>
            <person name="Andreopoulos B."/>
            <person name="Lipzen A."/>
            <person name="Chen C."/>
            <person name="Yan M."/>
            <person name="Daum C."/>
            <person name="Ng V."/>
            <person name="Clum A."/>
            <person name="Steindorff A."/>
            <person name="Ohm R.A."/>
            <person name="Martin F."/>
            <person name="Silar P."/>
            <person name="Natvig D.O."/>
            <person name="Lalanne C."/>
            <person name="Gautier V."/>
            <person name="Ament-Velasquez S.L."/>
            <person name="Kruys A."/>
            <person name="Hutchinson M.I."/>
            <person name="Powell A.J."/>
            <person name="Barry K."/>
            <person name="Miller A.N."/>
            <person name="Grigoriev I.V."/>
            <person name="Debuchy R."/>
            <person name="Gladieux P."/>
            <person name="Hiltunen Thoren M."/>
            <person name="Johannesson H."/>
        </authorList>
    </citation>
    <scope>NUCLEOTIDE SEQUENCE [LARGE SCALE GENOMIC DNA]</scope>
    <source>
        <strain evidence="2 3">FGSC 10403</strain>
    </source>
</reference>
<dbReference type="AlphaFoldDB" id="A0AAJ0ID44"/>
<accession>A0AAJ0ID44</accession>
<dbReference type="EMBL" id="JAULSX010000002">
    <property type="protein sequence ID" value="KAK3497457.1"/>
    <property type="molecule type" value="Genomic_DNA"/>
</dbReference>
<comment type="caution">
    <text evidence="2">The sequence shown here is derived from an EMBL/GenBank/DDBJ whole genome shotgun (WGS) entry which is preliminary data.</text>
</comment>
<dbReference type="Proteomes" id="UP001285908">
    <property type="component" value="Unassembled WGS sequence"/>
</dbReference>
<evidence type="ECO:0000313" key="3">
    <source>
        <dbReference type="Proteomes" id="UP001285908"/>
    </source>
</evidence>
<dbReference type="GeneID" id="87879496"/>
<organism evidence="2 3">
    <name type="scientific">Neurospora hispaniola</name>
    <dbReference type="NCBI Taxonomy" id="588809"/>
    <lineage>
        <taxon>Eukaryota</taxon>
        <taxon>Fungi</taxon>
        <taxon>Dikarya</taxon>
        <taxon>Ascomycota</taxon>
        <taxon>Pezizomycotina</taxon>
        <taxon>Sordariomycetes</taxon>
        <taxon>Sordariomycetidae</taxon>
        <taxon>Sordariales</taxon>
        <taxon>Sordariaceae</taxon>
        <taxon>Neurospora</taxon>
    </lineage>
</organism>
<dbReference type="RefSeq" id="XP_062695721.1">
    <property type="nucleotide sequence ID" value="XM_062841874.1"/>
</dbReference>
<evidence type="ECO:0000313" key="2">
    <source>
        <dbReference type="EMBL" id="KAK3497457.1"/>
    </source>
</evidence>
<keyword evidence="1" id="KW-1133">Transmembrane helix</keyword>